<keyword evidence="2" id="KW-1185">Reference proteome</keyword>
<name>A0A2G9RW53_AQUCT</name>
<organism evidence="1 2">
    <name type="scientific">Aquarana catesbeiana</name>
    <name type="common">American bullfrog</name>
    <name type="synonym">Rana catesbeiana</name>
    <dbReference type="NCBI Taxonomy" id="8400"/>
    <lineage>
        <taxon>Eukaryota</taxon>
        <taxon>Metazoa</taxon>
        <taxon>Chordata</taxon>
        <taxon>Craniata</taxon>
        <taxon>Vertebrata</taxon>
        <taxon>Euteleostomi</taxon>
        <taxon>Amphibia</taxon>
        <taxon>Batrachia</taxon>
        <taxon>Anura</taxon>
        <taxon>Neobatrachia</taxon>
        <taxon>Ranoidea</taxon>
        <taxon>Ranidae</taxon>
        <taxon>Aquarana</taxon>
    </lineage>
</organism>
<evidence type="ECO:0000313" key="1">
    <source>
        <dbReference type="EMBL" id="PIO32146.1"/>
    </source>
</evidence>
<dbReference type="EMBL" id="KV932329">
    <property type="protein sequence ID" value="PIO32146.1"/>
    <property type="molecule type" value="Genomic_DNA"/>
</dbReference>
<sequence>MSIQYRHRMKHFSGITKLRILNDINISSVEITKREMNE</sequence>
<evidence type="ECO:0000313" key="2">
    <source>
        <dbReference type="Proteomes" id="UP000228934"/>
    </source>
</evidence>
<dbReference type="AlphaFoldDB" id="A0A2G9RW53"/>
<dbReference type="Proteomes" id="UP000228934">
    <property type="component" value="Unassembled WGS sequence"/>
</dbReference>
<accession>A0A2G9RW53</accession>
<reference evidence="2" key="1">
    <citation type="journal article" date="2017" name="Nat. Commun.">
        <title>The North American bullfrog draft genome provides insight into hormonal regulation of long noncoding RNA.</title>
        <authorList>
            <person name="Hammond S.A."/>
            <person name="Warren R.L."/>
            <person name="Vandervalk B.P."/>
            <person name="Kucuk E."/>
            <person name="Khan H."/>
            <person name="Gibb E.A."/>
            <person name="Pandoh P."/>
            <person name="Kirk H."/>
            <person name="Zhao Y."/>
            <person name="Jones M."/>
            <person name="Mungall A.J."/>
            <person name="Coope R."/>
            <person name="Pleasance S."/>
            <person name="Moore R.A."/>
            <person name="Holt R.A."/>
            <person name="Round J.M."/>
            <person name="Ohora S."/>
            <person name="Walle B.V."/>
            <person name="Veldhoen N."/>
            <person name="Helbing C.C."/>
            <person name="Birol I."/>
        </authorList>
    </citation>
    <scope>NUCLEOTIDE SEQUENCE [LARGE SCALE GENOMIC DNA]</scope>
</reference>
<dbReference type="OrthoDB" id="8112755at2759"/>
<gene>
    <name evidence="1" type="ORF">AB205_0155640</name>
</gene>
<proteinExistence type="predicted"/>
<protein>
    <submittedName>
        <fullName evidence="1">Uncharacterized protein</fullName>
    </submittedName>
</protein>